<evidence type="ECO:0008006" key="4">
    <source>
        <dbReference type="Google" id="ProtNLM"/>
    </source>
</evidence>
<dbReference type="RefSeq" id="WP_181402239.1">
    <property type="nucleotide sequence ID" value="NZ_JBDIZK010000019.1"/>
</dbReference>
<evidence type="ECO:0000313" key="3">
    <source>
        <dbReference type="Proteomes" id="UP001427805"/>
    </source>
</evidence>
<protein>
    <recommendedName>
        <fullName evidence="4">Lasso RiPP family leader peptide-containing protein</fullName>
    </recommendedName>
</protein>
<feature type="compositionally biased region" description="Polar residues" evidence="1">
    <location>
        <begin position="27"/>
        <end position="46"/>
    </location>
</feature>
<gene>
    <name evidence="2" type="ORF">TPR58_22060</name>
</gene>
<reference evidence="2 3" key="1">
    <citation type="submission" date="2024-05" db="EMBL/GenBank/DDBJ databases">
        <title>Sphingomonas sp. HF-S3 16S ribosomal RNA gene Genome sequencing and assembly.</title>
        <authorList>
            <person name="Lee H."/>
        </authorList>
    </citation>
    <scope>NUCLEOTIDE SEQUENCE [LARGE SCALE GENOMIC DNA]</scope>
    <source>
        <strain evidence="2 3">HF-S3</strain>
    </source>
</reference>
<accession>A0ABV0BEA4</accession>
<proteinExistence type="predicted"/>
<feature type="region of interest" description="Disordered" evidence="1">
    <location>
        <begin position="1"/>
        <end position="46"/>
    </location>
</feature>
<sequence>MTKITATKAPYRKPVLTEHGTIRGMTKTANFGQSVNDSDGPGTYTS</sequence>
<dbReference type="EMBL" id="JBDIZK010000019">
    <property type="protein sequence ID" value="MEN3749873.1"/>
    <property type="molecule type" value="Genomic_DNA"/>
</dbReference>
<comment type="caution">
    <text evidence="2">The sequence shown here is derived from an EMBL/GenBank/DDBJ whole genome shotgun (WGS) entry which is preliminary data.</text>
</comment>
<name>A0ABV0BEA4_9SPHN</name>
<dbReference type="Proteomes" id="UP001427805">
    <property type="component" value="Unassembled WGS sequence"/>
</dbReference>
<organism evidence="2 3">
    <name type="scientific">Sphingomonas rustica</name>
    <dbReference type="NCBI Taxonomy" id="3103142"/>
    <lineage>
        <taxon>Bacteria</taxon>
        <taxon>Pseudomonadati</taxon>
        <taxon>Pseudomonadota</taxon>
        <taxon>Alphaproteobacteria</taxon>
        <taxon>Sphingomonadales</taxon>
        <taxon>Sphingomonadaceae</taxon>
        <taxon>Sphingomonas</taxon>
    </lineage>
</organism>
<evidence type="ECO:0000256" key="1">
    <source>
        <dbReference type="SAM" id="MobiDB-lite"/>
    </source>
</evidence>
<evidence type="ECO:0000313" key="2">
    <source>
        <dbReference type="EMBL" id="MEN3749873.1"/>
    </source>
</evidence>
<keyword evidence="3" id="KW-1185">Reference proteome</keyword>